<dbReference type="SMART" id="SM00195">
    <property type="entry name" value="DSPc"/>
    <property type="match status" value="1"/>
</dbReference>
<organism evidence="7">
    <name type="scientific">Caenorhabditis remanei</name>
    <name type="common">Caenorhabditis vulgaris</name>
    <dbReference type="NCBI Taxonomy" id="31234"/>
    <lineage>
        <taxon>Eukaryota</taxon>
        <taxon>Metazoa</taxon>
        <taxon>Ecdysozoa</taxon>
        <taxon>Nematoda</taxon>
        <taxon>Chromadorea</taxon>
        <taxon>Rhabditida</taxon>
        <taxon>Rhabditina</taxon>
        <taxon>Rhabditomorpha</taxon>
        <taxon>Rhabditoidea</taxon>
        <taxon>Rhabditidae</taxon>
        <taxon>Peloderinae</taxon>
        <taxon>Caenorhabditis</taxon>
    </lineage>
</organism>
<feature type="domain" description="Tyrosine-protein phosphatase" evidence="4">
    <location>
        <begin position="1"/>
        <end position="245"/>
    </location>
</feature>
<dbReference type="OrthoDB" id="542013at2759"/>
<proteinExistence type="predicted"/>
<evidence type="ECO:0000313" key="6">
    <source>
        <dbReference type="EMBL" id="EFO93668.1"/>
    </source>
</evidence>
<name>E3M7C1_CAERE</name>
<dbReference type="Pfam" id="PF00782">
    <property type="entry name" value="DSPc"/>
    <property type="match status" value="1"/>
</dbReference>
<reference evidence="6" key="1">
    <citation type="submission" date="2007-07" db="EMBL/GenBank/DDBJ databases">
        <title>PCAP assembly of the Caenorhabditis remanei genome.</title>
        <authorList>
            <consortium name="The Caenorhabditis remanei Sequencing Consortium"/>
            <person name="Wilson R.K."/>
        </authorList>
    </citation>
    <scope>NUCLEOTIDE SEQUENCE [LARGE SCALE GENOMIC DNA]</scope>
    <source>
        <strain evidence="6">PB4641</strain>
    </source>
</reference>
<keyword evidence="2" id="KW-0904">Protein phosphatase</keyword>
<evidence type="ECO:0000259" key="3">
    <source>
        <dbReference type="PROSITE" id="PS50054"/>
    </source>
</evidence>
<evidence type="ECO:0008006" key="8">
    <source>
        <dbReference type="Google" id="ProtNLM"/>
    </source>
</evidence>
<dbReference type="PROSITE" id="PS00383">
    <property type="entry name" value="TYR_PHOSPHATASE_1"/>
    <property type="match status" value="1"/>
</dbReference>
<keyword evidence="1" id="KW-0378">Hydrolase</keyword>
<dbReference type="PROSITE" id="PS50054">
    <property type="entry name" value="TYR_PHOSPHATASE_DUAL"/>
    <property type="match status" value="1"/>
</dbReference>
<dbReference type="Gene3D" id="3.90.190.10">
    <property type="entry name" value="Protein tyrosine phosphatase superfamily"/>
    <property type="match status" value="1"/>
</dbReference>
<evidence type="ECO:0000313" key="7">
    <source>
        <dbReference type="Proteomes" id="UP000008281"/>
    </source>
</evidence>
<gene>
    <name evidence="6" type="ORF">CRE_12700</name>
</gene>
<dbReference type="InterPro" id="IPR003595">
    <property type="entry name" value="Tyr_Pase_cat"/>
</dbReference>
<dbReference type="InterPro" id="IPR000242">
    <property type="entry name" value="PTP_cat"/>
</dbReference>
<dbReference type="EMBL" id="DS268427">
    <property type="protein sequence ID" value="EFO93668.1"/>
    <property type="molecule type" value="Genomic_DNA"/>
</dbReference>
<dbReference type="FunFam" id="3.90.190.10:FF:000111">
    <property type="entry name" value="Putative phosphatase"/>
    <property type="match status" value="1"/>
</dbReference>
<feature type="domain" description="Tyrosine-protein phosphatase" evidence="3">
    <location>
        <begin position="83"/>
        <end position="247"/>
    </location>
</feature>
<dbReference type="InterPro" id="IPR000340">
    <property type="entry name" value="Dual-sp_phosphatase_cat-dom"/>
</dbReference>
<dbReference type="InterPro" id="IPR016130">
    <property type="entry name" value="Tyr_Pase_AS"/>
</dbReference>
<feature type="domain" description="Tyrosine specific protein phosphatases" evidence="5">
    <location>
        <begin position="169"/>
        <end position="236"/>
    </location>
</feature>
<keyword evidence="7" id="KW-1185">Reference proteome</keyword>
<dbReference type="InParanoid" id="E3M7C1"/>
<dbReference type="Proteomes" id="UP000008281">
    <property type="component" value="Unassembled WGS sequence"/>
</dbReference>
<sequence length="460" mass="52951">MPKLWFFSENNDYQLEDDEKGNLSFMIIQKMTISASATYSSIRTGILSLTPGDQKCRLYCSGPRCRFCVVVTGQSEIQAIDGLYSTWITSDILAMARLQVEHFEKLDIIEKFKINHIVSVINLQESGEHSFCGNGNLSSGFSYDPEKLMHGGMYHFNFPLPDFQACTPTRLLDIVKVVDFALTLGKIAVHCHAGHGRTGMVIAGWMMFAMGMSPSQAVDTVRSRRAKAVQSKEQVETLHKFRLLIRNNGGMIIPKQKMMLISEYVSYNQKFLCKPESRLYGKVPKIVYTAMRITLQKMYSSVSFEIEDDYRLTIRCGNPLPENKSLDEQLLDAQLNDEGHEKTQFWYSDQVKNGLTISTIHRQLQNEDFRDILRLLDLFFHSTFHQLTHKEEIYAVLHNWDQAEKDWSPTFWFLLKCIRQMPRPLHLALSRLVAKWFLRSEVDLAPRIQQILSPPVSSNE</sequence>
<accession>E3M7C1</accession>
<dbReference type="STRING" id="31234.E3M7C1"/>
<dbReference type="AlphaFoldDB" id="E3M7C1"/>
<dbReference type="eggNOG" id="KOG1720">
    <property type="taxonomic scope" value="Eukaryota"/>
</dbReference>
<dbReference type="InterPro" id="IPR050561">
    <property type="entry name" value="PTP"/>
</dbReference>
<dbReference type="InterPro" id="IPR029021">
    <property type="entry name" value="Prot-tyrosine_phosphatase-like"/>
</dbReference>
<dbReference type="InterPro" id="IPR020422">
    <property type="entry name" value="TYR_PHOSPHATASE_DUAL_dom"/>
</dbReference>
<dbReference type="OMA" id="CIRQMPR"/>
<dbReference type="PANTHER" id="PTHR23339">
    <property type="entry name" value="TYROSINE SPECIFIC PROTEIN PHOSPHATASE AND DUAL SPECIFICITY PROTEIN PHOSPHATASE"/>
    <property type="match status" value="1"/>
</dbReference>
<evidence type="ECO:0000259" key="5">
    <source>
        <dbReference type="PROSITE" id="PS50056"/>
    </source>
</evidence>
<dbReference type="HOGENOM" id="CLU_594901_0_0_1"/>
<dbReference type="GO" id="GO:0004725">
    <property type="term" value="F:protein tyrosine phosphatase activity"/>
    <property type="evidence" value="ECO:0007669"/>
    <property type="project" value="InterPro"/>
</dbReference>
<dbReference type="SMART" id="SM00404">
    <property type="entry name" value="PTPc_motif"/>
    <property type="match status" value="1"/>
</dbReference>
<dbReference type="InterPro" id="IPR000387">
    <property type="entry name" value="Tyr_Pase_dom"/>
</dbReference>
<dbReference type="PROSITE" id="PS50055">
    <property type="entry name" value="TYR_PHOSPHATASE_PTP"/>
    <property type="match status" value="1"/>
</dbReference>
<evidence type="ECO:0000256" key="1">
    <source>
        <dbReference type="ARBA" id="ARBA00022801"/>
    </source>
</evidence>
<evidence type="ECO:0000259" key="4">
    <source>
        <dbReference type="PROSITE" id="PS50055"/>
    </source>
</evidence>
<dbReference type="PROSITE" id="PS50056">
    <property type="entry name" value="TYR_PHOSPHATASE_2"/>
    <property type="match status" value="1"/>
</dbReference>
<dbReference type="SUPFAM" id="SSF52799">
    <property type="entry name" value="(Phosphotyrosine protein) phosphatases II"/>
    <property type="match status" value="1"/>
</dbReference>
<evidence type="ECO:0000256" key="2">
    <source>
        <dbReference type="ARBA" id="ARBA00022912"/>
    </source>
</evidence>
<dbReference type="FunCoup" id="E3M7C1">
    <property type="interactions" value="1"/>
</dbReference>
<protein>
    <recommendedName>
        <fullName evidence="8">Tyrosine specific protein phosphatases domain-containing protein</fullName>
    </recommendedName>
</protein>